<sequence length="102" mass="11922">MVAQSWLPWDYRTMVVTIPVLSMERQMFYVSDCSDNFLEFCIATPLQHMFFSQVQVLHDLDSEWLLSLFFIQRWVTERACRLLCVLLINIVVVGGDDKAGML</sequence>
<dbReference type="WBParaSite" id="ACAC_0001304901-mRNA-1">
    <property type="protein sequence ID" value="ACAC_0001304901-mRNA-1"/>
    <property type="gene ID" value="ACAC_0001304901"/>
</dbReference>
<proteinExistence type="predicted"/>
<protein>
    <submittedName>
        <fullName evidence="2">Neur_chan_LBD domain-containing protein</fullName>
    </submittedName>
</protein>
<reference evidence="1" key="1">
    <citation type="submission" date="2012-09" db="EMBL/GenBank/DDBJ databases">
        <authorList>
            <person name="Martin A.A."/>
        </authorList>
    </citation>
    <scope>NUCLEOTIDE SEQUENCE</scope>
</reference>
<keyword evidence="1" id="KW-1185">Reference proteome</keyword>
<evidence type="ECO:0000313" key="2">
    <source>
        <dbReference type="WBParaSite" id="ACAC_0001304901-mRNA-1"/>
    </source>
</evidence>
<organism evidence="1 2">
    <name type="scientific">Angiostrongylus cantonensis</name>
    <name type="common">Rat lungworm</name>
    <dbReference type="NCBI Taxonomy" id="6313"/>
    <lineage>
        <taxon>Eukaryota</taxon>
        <taxon>Metazoa</taxon>
        <taxon>Ecdysozoa</taxon>
        <taxon>Nematoda</taxon>
        <taxon>Chromadorea</taxon>
        <taxon>Rhabditida</taxon>
        <taxon>Rhabditina</taxon>
        <taxon>Rhabditomorpha</taxon>
        <taxon>Strongyloidea</taxon>
        <taxon>Metastrongylidae</taxon>
        <taxon>Angiostrongylus</taxon>
    </lineage>
</organism>
<name>A0A0K0DMV0_ANGCA</name>
<dbReference type="AlphaFoldDB" id="A0A0K0DMV0"/>
<dbReference type="Proteomes" id="UP000035642">
    <property type="component" value="Unassembled WGS sequence"/>
</dbReference>
<evidence type="ECO:0000313" key="1">
    <source>
        <dbReference type="Proteomes" id="UP000035642"/>
    </source>
</evidence>
<accession>A0A0K0DMV0</accession>
<reference evidence="2" key="2">
    <citation type="submission" date="2017-02" db="UniProtKB">
        <authorList>
            <consortium name="WormBaseParasite"/>
        </authorList>
    </citation>
    <scope>IDENTIFICATION</scope>
</reference>